<reference evidence="2 3" key="1">
    <citation type="submission" date="2017-06" db="EMBL/GenBank/DDBJ databases">
        <authorList>
            <person name="Kim H.J."/>
            <person name="Triplett B.A."/>
        </authorList>
    </citation>
    <scope>NUCLEOTIDE SEQUENCE [LARGE SCALE GENOMIC DNA]</scope>
    <source>
        <strain evidence="2 3">DSM 43151</strain>
    </source>
</reference>
<evidence type="ECO:0000256" key="1">
    <source>
        <dbReference type="SAM" id="Coils"/>
    </source>
</evidence>
<protein>
    <submittedName>
        <fullName evidence="2">Uncharacterized protein</fullName>
    </submittedName>
</protein>
<name>A0A238UVD8_9ACTN</name>
<sequence>MAVVDAWAWWSKEIGSDRDYSVIDSGSFGEELSGIDDEIRALSLGNPPSAGHEGGLPWVSFASTAEPHPRTRVCWWDWTEGRDVGGRPILAVLYLRLDLPGPPGMEALAGYARTLWQQHRRDRAALSTDPPPIVGADLGDLTVDPDLRRWAAAVAALALCTRVRVITRDGDTPEQAARLLDGIVALLPAPVRNTLVVTTGINRDTNGPYIIAVGRAAERDAELVHPDTMPDLRAFPEAEAYRLMLERLFAIYPVEKVVAYLTAAPSLSHKLGKAAAQAGTAYLARMDRLTEVGDALLRREPVELDEVRLLVDTNTLTDRLPKPAHGAFLRHLLQHGDAEDLNRVAGQWLPGTETLLIDAVGDRERRQTLSAEWIEAAIVPVEVADADRVLLPLLDRYGATAPVAALLAAVVPVLAADATRARLLQTARQDQCAELVRLTGTEVPRWLAGADHAPDWTKLLVDAVMGNRGSRPDVTDPHWLAVAADLAGKRHPALRALETLLSDLVAAATHTPKRNPCGLWLETLPVADSASRASADFVLLISGQTLPPGLRSGSPFARTEVYARYLADQVTRFPESAERVRLNLVRWLAHPDATEDAVILLDLLLRSGRFEHDEVLDAVAQVVEDRPDLLDRHSTNELIVQALDTHPGLRQLVRLRSVRLAAQAGVSRADLAATVACALREGCEPVSLWPELSAWPGARDAEQLYDLTGEVGSQLSGETGLRAMRAGATTLLIALPRRTQDRVSRRILAEVTKEADRIEKEIASLTEEQRLMTDLRELLQAPPEPADDPQYSWWEQLWATVRRLWSPGDREVRR</sequence>
<evidence type="ECO:0000313" key="2">
    <source>
        <dbReference type="EMBL" id="SNR25834.1"/>
    </source>
</evidence>
<accession>A0A238UVD8</accession>
<keyword evidence="1" id="KW-0175">Coiled coil</keyword>
<organism evidence="2 3">
    <name type="scientific">Actinoplanes regularis</name>
    <dbReference type="NCBI Taxonomy" id="52697"/>
    <lineage>
        <taxon>Bacteria</taxon>
        <taxon>Bacillati</taxon>
        <taxon>Actinomycetota</taxon>
        <taxon>Actinomycetes</taxon>
        <taxon>Micromonosporales</taxon>
        <taxon>Micromonosporaceae</taxon>
        <taxon>Actinoplanes</taxon>
    </lineage>
</organism>
<evidence type="ECO:0000313" key="3">
    <source>
        <dbReference type="Proteomes" id="UP000198415"/>
    </source>
</evidence>
<keyword evidence="3" id="KW-1185">Reference proteome</keyword>
<dbReference type="Proteomes" id="UP000198415">
    <property type="component" value="Unassembled WGS sequence"/>
</dbReference>
<feature type="coiled-coil region" evidence="1">
    <location>
        <begin position="748"/>
        <end position="775"/>
    </location>
</feature>
<dbReference type="RefSeq" id="WP_089291021.1">
    <property type="nucleotide sequence ID" value="NZ_BOMU01000012.1"/>
</dbReference>
<gene>
    <name evidence="2" type="ORF">SAMN06264365_101193</name>
</gene>
<dbReference type="EMBL" id="FZNR01000001">
    <property type="protein sequence ID" value="SNR25834.1"/>
    <property type="molecule type" value="Genomic_DNA"/>
</dbReference>
<dbReference type="OrthoDB" id="3344388at2"/>
<proteinExistence type="predicted"/>
<dbReference type="AlphaFoldDB" id="A0A238UVD8"/>